<proteinExistence type="predicted"/>
<evidence type="ECO:0000259" key="1">
    <source>
        <dbReference type="Pfam" id="PF01370"/>
    </source>
</evidence>
<organism evidence="2 3">
    <name type="scientific">Crossiella cryophila</name>
    <dbReference type="NCBI Taxonomy" id="43355"/>
    <lineage>
        <taxon>Bacteria</taxon>
        <taxon>Bacillati</taxon>
        <taxon>Actinomycetota</taxon>
        <taxon>Actinomycetes</taxon>
        <taxon>Pseudonocardiales</taxon>
        <taxon>Pseudonocardiaceae</taxon>
        <taxon>Crossiella</taxon>
    </lineage>
</organism>
<dbReference type="GO" id="GO:0005737">
    <property type="term" value="C:cytoplasm"/>
    <property type="evidence" value="ECO:0007669"/>
    <property type="project" value="TreeGrafter"/>
</dbReference>
<dbReference type="AlphaFoldDB" id="A0A7W7C7V6"/>
<dbReference type="PANTHER" id="PTHR48079">
    <property type="entry name" value="PROTEIN YEEZ"/>
    <property type="match status" value="1"/>
</dbReference>
<dbReference type="SUPFAM" id="SSF51735">
    <property type="entry name" value="NAD(P)-binding Rossmann-fold domains"/>
    <property type="match status" value="1"/>
</dbReference>
<dbReference type="PANTHER" id="PTHR48079:SF6">
    <property type="entry name" value="NAD(P)-BINDING DOMAIN-CONTAINING PROTEIN-RELATED"/>
    <property type="match status" value="1"/>
</dbReference>
<evidence type="ECO:0000313" key="3">
    <source>
        <dbReference type="Proteomes" id="UP000533598"/>
    </source>
</evidence>
<dbReference type="InterPro" id="IPR051783">
    <property type="entry name" value="NAD(P)-dependent_oxidoreduct"/>
</dbReference>
<gene>
    <name evidence="2" type="ORF">HNR67_002270</name>
</gene>
<dbReference type="EMBL" id="JACHMH010000001">
    <property type="protein sequence ID" value="MBB4676152.1"/>
    <property type="molecule type" value="Genomic_DNA"/>
</dbReference>
<dbReference type="Proteomes" id="UP000533598">
    <property type="component" value="Unassembled WGS sequence"/>
</dbReference>
<name>A0A7W7C7V6_9PSEU</name>
<comment type="caution">
    <text evidence="2">The sequence shown here is derived from an EMBL/GenBank/DDBJ whole genome shotgun (WGS) entry which is preliminary data.</text>
</comment>
<evidence type="ECO:0000313" key="2">
    <source>
        <dbReference type="EMBL" id="MBB4676152.1"/>
    </source>
</evidence>
<dbReference type="RefSeq" id="WP_185002014.1">
    <property type="nucleotide sequence ID" value="NZ_BAAAUI010000016.1"/>
</dbReference>
<dbReference type="Gene3D" id="3.40.50.720">
    <property type="entry name" value="NAD(P)-binding Rossmann-like Domain"/>
    <property type="match status" value="1"/>
</dbReference>
<feature type="domain" description="NAD-dependent epimerase/dehydratase" evidence="1">
    <location>
        <begin position="12"/>
        <end position="218"/>
    </location>
</feature>
<sequence>MNADRETHIVFGTGPAGLTLIDELLARGHHVRAVNRSGSAPVPPEVELLAADVTDLDAMRSICAGATTIYHCAHAPYELWADLLFRFQAGFLAGAASSGARLVVTDTLYMYGPTGGAPMTEQTPHHATSHKGRLRAEIADRYLAAHASGEATVTIARAADFYGPRVLNSALGGATFIPALKGEPVIAFGDLDQPHAYSYIGDVADALATLGEHPDAPGRAWHVPTTSTHSTREVHQLIGDRLGHRLTPEILATPTDQAWGPFDATLMREYAELFYQYLEPQIVDCQAIADTFGLHPTPIEKALDTTIAWYRQLLA</sequence>
<dbReference type="Pfam" id="PF01370">
    <property type="entry name" value="Epimerase"/>
    <property type="match status" value="1"/>
</dbReference>
<reference evidence="2 3" key="1">
    <citation type="submission" date="2020-08" db="EMBL/GenBank/DDBJ databases">
        <title>Sequencing the genomes of 1000 actinobacteria strains.</title>
        <authorList>
            <person name="Klenk H.-P."/>
        </authorList>
    </citation>
    <scope>NUCLEOTIDE SEQUENCE [LARGE SCALE GENOMIC DNA]</scope>
    <source>
        <strain evidence="2 3">DSM 44230</strain>
    </source>
</reference>
<dbReference type="GO" id="GO:0004029">
    <property type="term" value="F:aldehyde dehydrogenase (NAD+) activity"/>
    <property type="evidence" value="ECO:0007669"/>
    <property type="project" value="TreeGrafter"/>
</dbReference>
<dbReference type="InterPro" id="IPR036291">
    <property type="entry name" value="NAD(P)-bd_dom_sf"/>
</dbReference>
<protein>
    <submittedName>
        <fullName evidence="2">Nucleoside-diphosphate-sugar epimerase</fullName>
    </submittedName>
</protein>
<keyword evidence="3" id="KW-1185">Reference proteome</keyword>
<dbReference type="InterPro" id="IPR001509">
    <property type="entry name" value="Epimerase_deHydtase"/>
</dbReference>
<accession>A0A7W7C7V6</accession>